<keyword evidence="1" id="KW-1133">Transmembrane helix</keyword>
<comment type="caution">
    <text evidence="2">The sequence shown here is derived from an EMBL/GenBank/DDBJ whole genome shotgun (WGS) entry which is preliminary data.</text>
</comment>
<sequence length="45" mass="5116">MRNLVARLLRDERARYLTVGAVTSGIFYGIFLALWLVAGDRRPAH</sequence>
<keyword evidence="1" id="KW-0812">Transmembrane</keyword>
<evidence type="ECO:0000313" key="2">
    <source>
        <dbReference type="EMBL" id="MFC4106315.1"/>
    </source>
</evidence>
<keyword evidence="3" id="KW-1185">Reference proteome</keyword>
<dbReference type="RefSeq" id="WP_377543995.1">
    <property type="nucleotide sequence ID" value="NZ_JBHSBN010000005.1"/>
</dbReference>
<keyword evidence="1" id="KW-0472">Membrane</keyword>
<dbReference type="Proteomes" id="UP001595868">
    <property type="component" value="Unassembled WGS sequence"/>
</dbReference>
<organism evidence="2 3">
    <name type="scientific">Micromonospora zhanjiangensis</name>
    <dbReference type="NCBI Taxonomy" id="1522057"/>
    <lineage>
        <taxon>Bacteria</taxon>
        <taxon>Bacillati</taxon>
        <taxon>Actinomycetota</taxon>
        <taxon>Actinomycetes</taxon>
        <taxon>Micromonosporales</taxon>
        <taxon>Micromonosporaceae</taxon>
        <taxon>Micromonospora</taxon>
    </lineage>
</organism>
<reference evidence="3" key="1">
    <citation type="journal article" date="2019" name="Int. J. Syst. Evol. Microbiol.">
        <title>The Global Catalogue of Microorganisms (GCM) 10K type strain sequencing project: providing services to taxonomists for standard genome sequencing and annotation.</title>
        <authorList>
            <consortium name="The Broad Institute Genomics Platform"/>
            <consortium name="The Broad Institute Genome Sequencing Center for Infectious Disease"/>
            <person name="Wu L."/>
            <person name="Ma J."/>
        </authorList>
    </citation>
    <scope>NUCLEOTIDE SEQUENCE [LARGE SCALE GENOMIC DNA]</scope>
    <source>
        <strain evidence="3">2902at01</strain>
    </source>
</reference>
<evidence type="ECO:0000256" key="1">
    <source>
        <dbReference type="SAM" id="Phobius"/>
    </source>
</evidence>
<accession>A0ABV8KJR3</accession>
<name>A0ABV8KJR3_9ACTN</name>
<protein>
    <submittedName>
        <fullName evidence="2">Uncharacterized protein</fullName>
    </submittedName>
</protein>
<feature type="transmembrane region" description="Helical" evidence="1">
    <location>
        <begin position="16"/>
        <end position="38"/>
    </location>
</feature>
<evidence type="ECO:0000313" key="3">
    <source>
        <dbReference type="Proteomes" id="UP001595868"/>
    </source>
</evidence>
<gene>
    <name evidence="2" type="ORF">ACFOX0_10250</name>
</gene>
<dbReference type="EMBL" id="JBHSBN010000005">
    <property type="protein sequence ID" value="MFC4106315.1"/>
    <property type="molecule type" value="Genomic_DNA"/>
</dbReference>
<proteinExistence type="predicted"/>